<feature type="transmembrane region" description="Helical" evidence="1">
    <location>
        <begin position="223"/>
        <end position="246"/>
    </location>
</feature>
<keyword evidence="1" id="KW-1133">Transmembrane helix</keyword>
<keyword evidence="3" id="KW-1185">Reference proteome</keyword>
<proteinExistence type="predicted"/>
<protein>
    <submittedName>
        <fullName evidence="2">HupE/UreJ family protein</fullName>
    </submittedName>
</protein>
<dbReference type="EMBL" id="WAEL01000002">
    <property type="protein sequence ID" value="NID09947.1"/>
    <property type="molecule type" value="Genomic_DNA"/>
</dbReference>
<keyword evidence="1" id="KW-0472">Membrane</keyword>
<feature type="transmembrane region" description="Helical" evidence="1">
    <location>
        <begin position="307"/>
        <end position="335"/>
    </location>
</feature>
<organism evidence="2 3">
    <name type="scientific">Fibrivirga algicola</name>
    <dbReference type="NCBI Taxonomy" id="2950420"/>
    <lineage>
        <taxon>Bacteria</taxon>
        <taxon>Pseudomonadati</taxon>
        <taxon>Bacteroidota</taxon>
        <taxon>Cytophagia</taxon>
        <taxon>Cytophagales</taxon>
        <taxon>Spirosomataceae</taxon>
        <taxon>Fibrivirga</taxon>
    </lineage>
</organism>
<sequence length="409" mass="44452">MPNSVVLLDIQADRVAGEVQLPLSELELAFGHALAQQPGTLIARFGPELRRYIQAHIRPTGPTGHTWTVEVGDLSVQSVAGTMPGMASYTELTAQVLLRPPVGESPRRFTLHYDVIVHQLVTHKTLVSIRQDWETGRFDQDPAQIGVVQLDVPSNTIPPLAINQAPGTVWRGFKSMVGLGIDHIAAGTDHLLFLLALLLPAPLLVSGKRWGRYGGPRYSLLQLLRIVTAFTVGHSITLLIGAAGWWQLPPQPVEILIAFSILVSAIHAWRPLFAGREVWVAAGFGLIHGLAFASTLANLTLSPGRMALSILGFNLGIELMQLVVIGLTIPWLILLSRTLAYGFIRVAGALFAGIAALAWLSERILGQENRIAGLVDRITGHAHWLLIVLIIVTLISIVHGRMRQRAPLS</sequence>
<feature type="transmembrane region" description="Helical" evidence="1">
    <location>
        <begin position="191"/>
        <end position="211"/>
    </location>
</feature>
<feature type="transmembrane region" description="Helical" evidence="1">
    <location>
        <begin position="252"/>
        <end position="269"/>
    </location>
</feature>
<gene>
    <name evidence="2" type="ORF">F7231_07165</name>
</gene>
<dbReference type="Proteomes" id="UP000606008">
    <property type="component" value="Unassembled WGS sequence"/>
</dbReference>
<evidence type="ECO:0000313" key="2">
    <source>
        <dbReference type="EMBL" id="NID09947.1"/>
    </source>
</evidence>
<comment type="caution">
    <text evidence="2">The sequence shown here is derived from an EMBL/GenBank/DDBJ whole genome shotgun (WGS) entry which is preliminary data.</text>
</comment>
<dbReference type="InterPro" id="IPR032809">
    <property type="entry name" value="Put_HupE_UreJ"/>
</dbReference>
<dbReference type="Pfam" id="PF13795">
    <property type="entry name" value="HupE_UreJ_2"/>
    <property type="match status" value="1"/>
</dbReference>
<feature type="transmembrane region" description="Helical" evidence="1">
    <location>
        <begin position="278"/>
        <end position="301"/>
    </location>
</feature>
<feature type="transmembrane region" description="Helical" evidence="1">
    <location>
        <begin position="342"/>
        <end position="361"/>
    </location>
</feature>
<accession>A0ABX0QG41</accession>
<keyword evidence="1" id="KW-0812">Transmembrane</keyword>
<feature type="transmembrane region" description="Helical" evidence="1">
    <location>
        <begin position="381"/>
        <end position="400"/>
    </location>
</feature>
<reference evidence="2" key="1">
    <citation type="submission" date="2024-05" db="EMBL/GenBank/DDBJ databases">
        <authorList>
            <person name="Jung D.-H."/>
        </authorList>
    </citation>
    <scope>NUCLEOTIDE SEQUENCE</scope>
    <source>
        <strain evidence="2">JA-25</strain>
    </source>
</reference>
<evidence type="ECO:0000256" key="1">
    <source>
        <dbReference type="SAM" id="Phobius"/>
    </source>
</evidence>
<name>A0ABX0QG41_9BACT</name>
<evidence type="ECO:0000313" key="3">
    <source>
        <dbReference type="Proteomes" id="UP000606008"/>
    </source>
</evidence>